<feature type="compositionally biased region" description="Basic and acidic residues" evidence="1">
    <location>
        <begin position="43"/>
        <end position="58"/>
    </location>
</feature>
<reference evidence="2 3" key="1">
    <citation type="journal article" date="2023" name="Plants (Basel)">
        <title>Bridging the Gap: Combining Genomics and Transcriptomics Approaches to Understand Stylosanthes scabra, an Orphan Legume from the Brazilian Caatinga.</title>
        <authorList>
            <person name="Ferreira-Neto J.R.C."/>
            <person name="da Silva M.D."/>
            <person name="Binneck E."/>
            <person name="de Melo N.F."/>
            <person name="da Silva R.H."/>
            <person name="de Melo A.L.T.M."/>
            <person name="Pandolfi V."/>
            <person name="Bustamante F.O."/>
            <person name="Brasileiro-Vidal A.C."/>
            <person name="Benko-Iseppon A.M."/>
        </authorList>
    </citation>
    <scope>NUCLEOTIDE SEQUENCE [LARGE SCALE GENOMIC DNA]</scope>
    <source>
        <tissue evidence="2">Leaves</tissue>
    </source>
</reference>
<sequence>MKDEKDRLQKKNPKKNASSESESGSEYEESSSSDESYSESNSEETRSEELIQRREKTKPNPAQDKKKKHGMNATEEMNDGNKPLHLSQLLTQGSVAELHQNEEPTLAEAIRGSSEHEQNTIMLGSATVSLGRDDSGNLIVDGPPITASQPSIHPELEPPQQPPPQEEQHPQREEQSSQQPHPEKEVTDISSSSEDEHEPTPSRVFSPLIPKAE</sequence>
<dbReference type="Proteomes" id="UP001341840">
    <property type="component" value="Unassembled WGS sequence"/>
</dbReference>
<evidence type="ECO:0000256" key="1">
    <source>
        <dbReference type="SAM" id="MobiDB-lite"/>
    </source>
</evidence>
<feature type="compositionally biased region" description="Polar residues" evidence="1">
    <location>
        <begin position="119"/>
        <end position="128"/>
    </location>
</feature>
<feature type="compositionally biased region" description="Basic and acidic residues" evidence="1">
    <location>
        <begin position="166"/>
        <end position="187"/>
    </location>
</feature>
<feature type="compositionally biased region" description="Acidic residues" evidence="1">
    <location>
        <begin position="23"/>
        <end position="32"/>
    </location>
</feature>
<feature type="region of interest" description="Disordered" evidence="1">
    <location>
        <begin position="110"/>
        <end position="213"/>
    </location>
</feature>
<evidence type="ECO:0000313" key="3">
    <source>
        <dbReference type="Proteomes" id="UP001341840"/>
    </source>
</evidence>
<evidence type="ECO:0000313" key="2">
    <source>
        <dbReference type="EMBL" id="MED6151655.1"/>
    </source>
</evidence>
<feature type="region of interest" description="Disordered" evidence="1">
    <location>
        <begin position="1"/>
        <end position="86"/>
    </location>
</feature>
<dbReference type="EMBL" id="JASCZI010091995">
    <property type="protein sequence ID" value="MED6151655.1"/>
    <property type="molecule type" value="Genomic_DNA"/>
</dbReference>
<name>A0ABU6TTX5_9FABA</name>
<proteinExistence type="predicted"/>
<keyword evidence="3" id="KW-1185">Reference proteome</keyword>
<accession>A0ABU6TTX5</accession>
<gene>
    <name evidence="2" type="ORF">PIB30_084526</name>
</gene>
<comment type="caution">
    <text evidence="2">The sequence shown here is derived from an EMBL/GenBank/DDBJ whole genome shotgun (WGS) entry which is preliminary data.</text>
</comment>
<protein>
    <submittedName>
        <fullName evidence="2">Uncharacterized protein</fullName>
    </submittedName>
</protein>
<organism evidence="2 3">
    <name type="scientific">Stylosanthes scabra</name>
    <dbReference type="NCBI Taxonomy" id="79078"/>
    <lineage>
        <taxon>Eukaryota</taxon>
        <taxon>Viridiplantae</taxon>
        <taxon>Streptophyta</taxon>
        <taxon>Embryophyta</taxon>
        <taxon>Tracheophyta</taxon>
        <taxon>Spermatophyta</taxon>
        <taxon>Magnoliopsida</taxon>
        <taxon>eudicotyledons</taxon>
        <taxon>Gunneridae</taxon>
        <taxon>Pentapetalae</taxon>
        <taxon>rosids</taxon>
        <taxon>fabids</taxon>
        <taxon>Fabales</taxon>
        <taxon>Fabaceae</taxon>
        <taxon>Papilionoideae</taxon>
        <taxon>50 kb inversion clade</taxon>
        <taxon>dalbergioids sensu lato</taxon>
        <taxon>Dalbergieae</taxon>
        <taxon>Pterocarpus clade</taxon>
        <taxon>Stylosanthes</taxon>
    </lineage>
</organism>